<evidence type="ECO:0000256" key="5">
    <source>
        <dbReference type="SAM" id="Phobius"/>
    </source>
</evidence>
<evidence type="ECO:0000259" key="6">
    <source>
        <dbReference type="Pfam" id="PF04932"/>
    </source>
</evidence>
<feature type="transmembrane region" description="Helical" evidence="5">
    <location>
        <begin position="469"/>
        <end position="486"/>
    </location>
</feature>
<feature type="transmembrane region" description="Helical" evidence="5">
    <location>
        <begin position="492"/>
        <end position="509"/>
    </location>
</feature>
<feature type="domain" description="O-antigen ligase-related" evidence="6">
    <location>
        <begin position="255"/>
        <end position="447"/>
    </location>
</feature>
<dbReference type="EMBL" id="UAQE01000001">
    <property type="protein sequence ID" value="SPT99428.1"/>
    <property type="molecule type" value="Genomic_DNA"/>
</dbReference>
<dbReference type="PANTHER" id="PTHR37422">
    <property type="entry name" value="TEICHURONIC ACID BIOSYNTHESIS PROTEIN TUAE"/>
    <property type="match status" value="1"/>
</dbReference>
<evidence type="ECO:0000256" key="1">
    <source>
        <dbReference type="ARBA" id="ARBA00004141"/>
    </source>
</evidence>
<comment type="subcellular location">
    <subcellularLocation>
        <location evidence="1">Membrane</location>
        <topology evidence="1">Multi-pass membrane protein</topology>
    </subcellularLocation>
</comment>
<gene>
    <name evidence="7" type="ORF">NCTC7582_02301</name>
</gene>
<name>A0A2X0Y0A7_9BACI</name>
<evidence type="ECO:0000256" key="3">
    <source>
        <dbReference type="ARBA" id="ARBA00022989"/>
    </source>
</evidence>
<feature type="transmembrane region" description="Helical" evidence="5">
    <location>
        <begin position="106"/>
        <end position="133"/>
    </location>
</feature>
<keyword evidence="4 5" id="KW-0472">Membrane</keyword>
<dbReference type="Proteomes" id="UP000251431">
    <property type="component" value="Unassembled WGS sequence"/>
</dbReference>
<sequence length="520" mass="57945">MSKFYEKVAYRDIGEDIQSQKSADKWIFRLLLIIIGFVPLIVMASVIEVQSPLITNVSALTGGSKGDLFTHYKALTILIITILAVVLFVAKILFMNGEIRKTKLNYAIGAFAVAIVLSTIFSPNISIALYGQYNRADGAISWLCYLALFFVAMNIEYPNKVLNYILYALYPFVILNLFIITMNFYGNDLLQKAVVKKLVMLFLPAGSGLSEGSVLVGTLNQWNYMSGMFAIMTVMFLTAAVLEKHIVRAIGHLIITIMSVAVMLMSISTSGFLTVCAMMIVVLFAALRSEKKVQSFIMIAVFLVATVPVFHVLASKDARVWTESVGFIVKSNPYVKEESALVTSVNGKVEFSWIKKAYAAEKFDLPVLPERKTSAGSGRAYIWGKGLELLKERPLFGYGLDTFMYNFPHYNIDTRAGMWYDNIIVDKPHSIYMGLLYGTGIIGFIFVIVLLVMSLFIPLKMAVKQNQSTIWILGIAWVAYLLQGFFNDSIPGVSAVMWIIAGILLSMTLKNKEQIDGRDN</sequence>
<reference evidence="7 8" key="1">
    <citation type="submission" date="2018-06" db="EMBL/GenBank/DDBJ databases">
        <authorList>
            <consortium name="Pathogen Informatics"/>
            <person name="Doyle S."/>
        </authorList>
    </citation>
    <scope>NUCLEOTIDE SEQUENCE [LARGE SCALE GENOMIC DNA]</scope>
    <source>
        <strain evidence="7 8">NCTC7582</strain>
    </source>
</reference>
<dbReference type="GO" id="GO:0016020">
    <property type="term" value="C:membrane"/>
    <property type="evidence" value="ECO:0007669"/>
    <property type="project" value="UniProtKB-SubCell"/>
</dbReference>
<keyword evidence="2 5" id="KW-0812">Transmembrane</keyword>
<dbReference type="InterPro" id="IPR051533">
    <property type="entry name" value="WaaL-like"/>
</dbReference>
<dbReference type="RefSeq" id="WP_112117334.1">
    <property type="nucleotide sequence ID" value="NZ_UAQE01000001.1"/>
</dbReference>
<dbReference type="Pfam" id="PF04932">
    <property type="entry name" value="Wzy_C"/>
    <property type="match status" value="1"/>
</dbReference>
<dbReference type="InterPro" id="IPR007016">
    <property type="entry name" value="O-antigen_ligase-rel_domated"/>
</dbReference>
<feature type="transmembrane region" description="Helical" evidence="5">
    <location>
        <begin position="222"/>
        <end position="242"/>
    </location>
</feature>
<feature type="transmembrane region" description="Helical" evidence="5">
    <location>
        <begin position="296"/>
        <end position="314"/>
    </location>
</feature>
<feature type="transmembrane region" description="Helical" evidence="5">
    <location>
        <begin position="139"/>
        <end position="157"/>
    </location>
</feature>
<keyword evidence="3 5" id="KW-1133">Transmembrane helix</keyword>
<feature type="transmembrane region" description="Helical" evidence="5">
    <location>
        <begin position="74"/>
        <end position="94"/>
    </location>
</feature>
<organism evidence="7 8">
    <name type="scientific">Lysinibacillus capsici</name>
    <dbReference type="NCBI Taxonomy" id="2115968"/>
    <lineage>
        <taxon>Bacteria</taxon>
        <taxon>Bacillati</taxon>
        <taxon>Bacillota</taxon>
        <taxon>Bacilli</taxon>
        <taxon>Bacillales</taxon>
        <taxon>Bacillaceae</taxon>
        <taxon>Lysinibacillus</taxon>
    </lineage>
</organism>
<proteinExistence type="predicted"/>
<dbReference type="PANTHER" id="PTHR37422:SF13">
    <property type="entry name" value="LIPOPOLYSACCHARIDE BIOSYNTHESIS PROTEIN PA4999-RELATED"/>
    <property type="match status" value="1"/>
</dbReference>
<protein>
    <submittedName>
        <fullName evidence="7">O-antigen polymerase</fullName>
    </submittedName>
</protein>
<dbReference type="AlphaFoldDB" id="A0A2X0Y0A7"/>
<evidence type="ECO:0000313" key="7">
    <source>
        <dbReference type="EMBL" id="SPT99428.1"/>
    </source>
</evidence>
<feature type="transmembrane region" description="Helical" evidence="5">
    <location>
        <begin position="164"/>
        <end position="185"/>
    </location>
</feature>
<evidence type="ECO:0000256" key="2">
    <source>
        <dbReference type="ARBA" id="ARBA00022692"/>
    </source>
</evidence>
<feature type="transmembrane region" description="Helical" evidence="5">
    <location>
        <begin position="249"/>
        <end position="266"/>
    </location>
</feature>
<feature type="transmembrane region" description="Helical" evidence="5">
    <location>
        <begin position="435"/>
        <end position="457"/>
    </location>
</feature>
<feature type="transmembrane region" description="Helical" evidence="5">
    <location>
        <begin position="26"/>
        <end position="47"/>
    </location>
</feature>
<evidence type="ECO:0000313" key="8">
    <source>
        <dbReference type="Proteomes" id="UP000251431"/>
    </source>
</evidence>
<accession>A0A2X0Y0A7</accession>
<evidence type="ECO:0000256" key="4">
    <source>
        <dbReference type="ARBA" id="ARBA00023136"/>
    </source>
</evidence>